<feature type="domain" description="Zinc knuckle CX2CX4HX4C" evidence="2">
    <location>
        <begin position="20"/>
        <end position="67"/>
    </location>
</feature>
<feature type="compositionally biased region" description="Polar residues" evidence="1">
    <location>
        <begin position="106"/>
        <end position="120"/>
    </location>
</feature>
<proteinExistence type="predicted"/>
<reference evidence="3 4" key="1">
    <citation type="submission" date="2024-04" db="EMBL/GenBank/DDBJ databases">
        <authorList>
            <person name="Fracassetti M."/>
        </authorList>
    </citation>
    <scope>NUCLEOTIDE SEQUENCE [LARGE SCALE GENOMIC DNA]</scope>
</reference>
<dbReference type="Pfam" id="PF14392">
    <property type="entry name" value="zf-CCHC_4"/>
    <property type="match status" value="1"/>
</dbReference>
<organism evidence="3 4">
    <name type="scientific">Linum trigynum</name>
    <dbReference type="NCBI Taxonomy" id="586398"/>
    <lineage>
        <taxon>Eukaryota</taxon>
        <taxon>Viridiplantae</taxon>
        <taxon>Streptophyta</taxon>
        <taxon>Embryophyta</taxon>
        <taxon>Tracheophyta</taxon>
        <taxon>Spermatophyta</taxon>
        <taxon>Magnoliopsida</taxon>
        <taxon>eudicotyledons</taxon>
        <taxon>Gunneridae</taxon>
        <taxon>Pentapetalae</taxon>
        <taxon>rosids</taxon>
        <taxon>fabids</taxon>
        <taxon>Malpighiales</taxon>
        <taxon>Linaceae</taxon>
        <taxon>Linum</taxon>
    </lineage>
</organism>
<evidence type="ECO:0000259" key="2">
    <source>
        <dbReference type="Pfam" id="PF14392"/>
    </source>
</evidence>
<keyword evidence="4" id="KW-1185">Reference proteome</keyword>
<dbReference type="EMBL" id="OZ034817">
    <property type="protein sequence ID" value="CAL1382461.1"/>
    <property type="molecule type" value="Genomic_DNA"/>
</dbReference>
<gene>
    <name evidence="3" type="ORF">LTRI10_LOCUS23783</name>
</gene>
<name>A0AAV2E916_9ROSI</name>
<protein>
    <recommendedName>
        <fullName evidence="2">Zinc knuckle CX2CX4HX4C domain-containing protein</fullName>
    </recommendedName>
</protein>
<sequence length="147" mass="16524">MRLYSMVDEEQYFAKVKATIDIEKPLRSWLQASHPALGNFRVEIVYECLPLFCYKCGRIGNDEQHCRFSPPHSGVENYGPHMMTEIFGNRLYDRTLLPSNPPATRGTKQAWGSSPRPNQCRSSTVWLNPNLVAGSGGEHGKASGDHD</sequence>
<dbReference type="InterPro" id="IPR025836">
    <property type="entry name" value="Zn_knuckle_CX2CX4HX4C"/>
</dbReference>
<dbReference type="Proteomes" id="UP001497516">
    <property type="component" value="Chromosome 4"/>
</dbReference>
<feature type="region of interest" description="Disordered" evidence="1">
    <location>
        <begin position="99"/>
        <end position="120"/>
    </location>
</feature>
<evidence type="ECO:0000256" key="1">
    <source>
        <dbReference type="SAM" id="MobiDB-lite"/>
    </source>
</evidence>
<dbReference type="AlphaFoldDB" id="A0AAV2E916"/>
<evidence type="ECO:0000313" key="3">
    <source>
        <dbReference type="EMBL" id="CAL1382461.1"/>
    </source>
</evidence>
<accession>A0AAV2E916</accession>
<evidence type="ECO:0000313" key="4">
    <source>
        <dbReference type="Proteomes" id="UP001497516"/>
    </source>
</evidence>